<sequence length="44" mass="5305">MMKKWQVIKSEYIYQTPFGNLRSNKVVLPNGHIIENYYVNEFPD</sequence>
<dbReference type="AlphaFoldDB" id="A0A150MNT5"/>
<gene>
    <name evidence="1" type="ORF">B4110_1710</name>
</gene>
<protein>
    <submittedName>
        <fullName evidence="1">Uncharacterized protein</fullName>
    </submittedName>
</protein>
<proteinExistence type="predicted"/>
<reference evidence="1 2" key="1">
    <citation type="submission" date="2016-01" db="EMBL/GenBank/DDBJ databases">
        <title>Draft Genome Sequences of Seven Thermophilic Sporeformers Isolated from Foods.</title>
        <authorList>
            <person name="Berendsen E.M."/>
            <person name="Wells-Bennik M.H."/>
            <person name="Krawcyk A.O."/>
            <person name="De Jong A."/>
            <person name="Holsappel S."/>
            <person name="Eijlander R.T."/>
            <person name="Kuipers O.P."/>
        </authorList>
    </citation>
    <scope>NUCLEOTIDE SEQUENCE [LARGE SCALE GENOMIC DNA]</scope>
    <source>
        <strain evidence="1 2">B4110</strain>
    </source>
</reference>
<evidence type="ECO:0000313" key="1">
    <source>
        <dbReference type="EMBL" id="KYD26130.1"/>
    </source>
</evidence>
<dbReference type="Proteomes" id="UP000075324">
    <property type="component" value="Unassembled WGS sequence"/>
</dbReference>
<organism evidence="1 2">
    <name type="scientific">Parageobacillus toebii</name>
    <dbReference type="NCBI Taxonomy" id="153151"/>
    <lineage>
        <taxon>Bacteria</taxon>
        <taxon>Bacillati</taxon>
        <taxon>Bacillota</taxon>
        <taxon>Bacilli</taxon>
        <taxon>Bacillales</taxon>
        <taxon>Anoxybacillaceae</taxon>
        <taxon>Parageobacillus</taxon>
    </lineage>
</organism>
<dbReference type="EMBL" id="LQYW01000128">
    <property type="protein sequence ID" value="KYD26130.1"/>
    <property type="molecule type" value="Genomic_DNA"/>
</dbReference>
<comment type="caution">
    <text evidence="1">The sequence shown here is derived from an EMBL/GenBank/DDBJ whole genome shotgun (WGS) entry which is preliminary data.</text>
</comment>
<accession>A0A150MNT5</accession>
<name>A0A150MNT5_9BACL</name>
<evidence type="ECO:0000313" key="2">
    <source>
        <dbReference type="Proteomes" id="UP000075324"/>
    </source>
</evidence>